<evidence type="ECO:0000256" key="2">
    <source>
        <dbReference type="ARBA" id="ARBA00022980"/>
    </source>
</evidence>
<dbReference type="Proteomes" id="UP000178517">
    <property type="component" value="Unassembled WGS sequence"/>
</dbReference>
<dbReference type="NCBIfam" id="TIGR00030">
    <property type="entry name" value="S21p"/>
    <property type="match status" value="1"/>
</dbReference>
<dbReference type="GO" id="GO:0005840">
    <property type="term" value="C:ribosome"/>
    <property type="evidence" value="ECO:0007669"/>
    <property type="project" value="UniProtKB-KW"/>
</dbReference>
<dbReference type="GO" id="GO:1990904">
    <property type="term" value="C:ribonucleoprotein complex"/>
    <property type="evidence" value="ECO:0007669"/>
    <property type="project" value="UniProtKB-KW"/>
</dbReference>
<dbReference type="Pfam" id="PF01165">
    <property type="entry name" value="Ribosomal_S21"/>
    <property type="match status" value="1"/>
</dbReference>
<organism evidence="6 7">
    <name type="scientific">Candidatus Harrisonbacteria bacterium RIFCSPLOWO2_01_FULL_40_28</name>
    <dbReference type="NCBI Taxonomy" id="1798406"/>
    <lineage>
        <taxon>Bacteria</taxon>
        <taxon>Candidatus Harrisoniibacteriota</taxon>
    </lineage>
</organism>
<dbReference type="GO" id="GO:0003735">
    <property type="term" value="F:structural constituent of ribosome"/>
    <property type="evidence" value="ECO:0007669"/>
    <property type="project" value="InterPro"/>
</dbReference>
<evidence type="ECO:0000256" key="4">
    <source>
        <dbReference type="ARBA" id="ARBA00035135"/>
    </source>
</evidence>
<evidence type="ECO:0000256" key="5">
    <source>
        <dbReference type="SAM" id="MobiDB-lite"/>
    </source>
</evidence>
<dbReference type="InterPro" id="IPR038380">
    <property type="entry name" value="Ribosomal_bS21_sf"/>
</dbReference>
<dbReference type="EMBL" id="MHJI01000011">
    <property type="protein sequence ID" value="OGY65915.1"/>
    <property type="molecule type" value="Genomic_DNA"/>
</dbReference>
<dbReference type="Gene3D" id="1.20.5.1150">
    <property type="entry name" value="Ribosomal protein S8"/>
    <property type="match status" value="1"/>
</dbReference>
<accession>A0A1G1ZN11</accession>
<dbReference type="AlphaFoldDB" id="A0A1G1ZN11"/>
<protein>
    <recommendedName>
        <fullName evidence="4">Small ribosomal subunit protein bS21</fullName>
    </recommendedName>
</protein>
<comment type="caution">
    <text evidence="6">The sequence shown here is derived from an EMBL/GenBank/DDBJ whole genome shotgun (WGS) entry which is preliminary data.</text>
</comment>
<feature type="compositionally biased region" description="Basic and acidic residues" evidence="5">
    <location>
        <begin position="54"/>
        <end position="71"/>
    </location>
</feature>
<evidence type="ECO:0000256" key="3">
    <source>
        <dbReference type="ARBA" id="ARBA00023274"/>
    </source>
</evidence>
<feature type="region of interest" description="Disordered" evidence="5">
    <location>
        <begin position="44"/>
        <end position="71"/>
    </location>
</feature>
<keyword evidence="2 6" id="KW-0689">Ribosomal protein</keyword>
<evidence type="ECO:0000313" key="6">
    <source>
        <dbReference type="EMBL" id="OGY65915.1"/>
    </source>
</evidence>
<dbReference type="InterPro" id="IPR001911">
    <property type="entry name" value="Ribosomal_bS21"/>
</dbReference>
<sequence length="71" mass="8502">MAMNVRKREGESASSMLYRFSKIMQQSGVLKEAKKRRFHLRKNNKRARRLSALYKDKQERQIEQARRSGTM</sequence>
<proteinExistence type="inferred from homology"/>
<comment type="similarity">
    <text evidence="1">Belongs to the bacterial ribosomal protein bS21 family.</text>
</comment>
<reference evidence="6 7" key="1">
    <citation type="journal article" date="2016" name="Nat. Commun.">
        <title>Thousands of microbial genomes shed light on interconnected biogeochemical processes in an aquifer system.</title>
        <authorList>
            <person name="Anantharaman K."/>
            <person name="Brown C.T."/>
            <person name="Hug L.A."/>
            <person name="Sharon I."/>
            <person name="Castelle C.J."/>
            <person name="Probst A.J."/>
            <person name="Thomas B.C."/>
            <person name="Singh A."/>
            <person name="Wilkins M.J."/>
            <person name="Karaoz U."/>
            <person name="Brodie E.L."/>
            <person name="Williams K.H."/>
            <person name="Hubbard S.S."/>
            <person name="Banfield J.F."/>
        </authorList>
    </citation>
    <scope>NUCLEOTIDE SEQUENCE [LARGE SCALE GENOMIC DNA]</scope>
</reference>
<dbReference type="GO" id="GO:0006412">
    <property type="term" value="P:translation"/>
    <property type="evidence" value="ECO:0007669"/>
    <property type="project" value="InterPro"/>
</dbReference>
<keyword evidence="3" id="KW-0687">Ribonucleoprotein</keyword>
<name>A0A1G1ZN11_9BACT</name>
<gene>
    <name evidence="6" type="ORF">A3A04_02445</name>
</gene>
<evidence type="ECO:0000313" key="7">
    <source>
        <dbReference type="Proteomes" id="UP000178517"/>
    </source>
</evidence>
<dbReference type="STRING" id="1798406.A3A04_02445"/>
<evidence type="ECO:0000256" key="1">
    <source>
        <dbReference type="ARBA" id="ARBA00006640"/>
    </source>
</evidence>